<organism evidence="1 2">
    <name type="scientific">Nisaea acidiphila</name>
    <dbReference type="NCBI Taxonomy" id="1862145"/>
    <lineage>
        <taxon>Bacteria</taxon>
        <taxon>Pseudomonadati</taxon>
        <taxon>Pseudomonadota</taxon>
        <taxon>Alphaproteobacteria</taxon>
        <taxon>Rhodospirillales</taxon>
        <taxon>Thalassobaculaceae</taxon>
        <taxon>Nisaea</taxon>
    </lineage>
</organism>
<protein>
    <recommendedName>
        <fullName evidence="3">SnoaL-like domain-containing protein</fullName>
    </recommendedName>
</protein>
<reference evidence="1" key="1">
    <citation type="submission" date="2022-08" db="EMBL/GenBank/DDBJ databases">
        <title>Nisaea acidiphila sp. nov., isolated from a marine algal debris and emended description of the genus Nisaea Urios et al. 2008.</title>
        <authorList>
            <person name="Kwon K."/>
        </authorList>
    </citation>
    <scope>NUCLEOTIDE SEQUENCE</scope>
    <source>
        <strain evidence="1">MEBiC11861</strain>
    </source>
</reference>
<gene>
    <name evidence="1" type="ORF">NUH88_06480</name>
</gene>
<sequence>MNLMADGAVTAALEDWLAGFNAALAAGNVEKLATLFEAES</sequence>
<evidence type="ECO:0000313" key="2">
    <source>
        <dbReference type="Proteomes" id="UP001060336"/>
    </source>
</evidence>
<dbReference type="AlphaFoldDB" id="A0A9J7AY27"/>
<accession>A0A9J7AY27</accession>
<dbReference type="KEGG" id="naci:NUH88_06480"/>
<evidence type="ECO:0008006" key="3">
    <source>
        <dbReference type="Google" id="ProtNLM"/>
    </source>
</evidence>
<evidence type="ECO:0000313" key="1">
    <source>
        <dbReference type="EMBL" id="UUX51337.1"/>
    </source>
</evidence>
<dbReference type="RefSeq" id="WP_257770769.1">
    <property type="nucleotide sequence ID" value="NZ_CP102480.1"/>
</dbReference>
<keyword evidence="2" id="KW-1185">Reference proteome</keyword>
<dbReference type="Proteomes" id="UP001060336">
    <property type="component" value="Chromosome"/>
</dbReference>
<proteinExistence type="predicted"/>
<name>A0A9J7AY27_9PROT</name>
<dbReference type="EMBL" id="CP102480">
    <property type="protein sequence ID" value="UUX51337.1"/>
    <property type="molecule type" value="Genomic_DNA"/>
</dbReference>